<dbReference type="Gene3D" id="3.40.50.1820">
    <property type="entry name" value="alpha/beta hydrolase"/>
    <property type="match status" value="1"/>
</dbReference>
<accession>A0A328YWG2</accession>
<dbReference type="InterPro" id="IPR050266">
    <property type="entry name" value="AB_hydrolase_sf"/>
</dbReference>
<gene>
    <name evidence="2" type="ORF">AX018_103145</name>
</gene>
<dbReference type="InterPro" id="IPR000073">
    <property type="entry name" value="AB_hydrolase_1"/>
</dbReference>
<feature type="domain" description="AB hydrolase-1" evidence="1">
    <location>
        <begin position="44"/>
        <end position="256"/>
    </location>
</feature>
<dbReference type="Pfam" id="PF12697">
    <property type="entry name" value="Abhydrolase_6"/>
    <property type="match status" value="1"/>
</dbReference>
<dbReference type="SUPFAM" id="SSF53474">
    <property type="entry name" value="alpha/beta-Hydrolases"/>
    <property type="match status" value="1"/>
</dbReference>
<dbReference type="Proteomes" id="UP000248856">
    <property type="component" value="Unassembled WGS sequence"/>
</dbReference>
<protein>
    <submittedName>
        <fullName evidence="2">Pimeloyl-ACP methyl ester carboxylesterase</fullName>
    </submittedName>
</protein>
<dbReference type="PANTHER" id="PTHR43798">
    <property type="entry name" value="MONOACYLGLYCEROL LIPASE"/>
    <property type="match status" value="1"/>
</dbReference>
<dbReference type="AlphaFoldDB" id="A0A328YWG2"/>
<evidence type="ECO:0000313" key="3">
    <source>
        <dbReference type="Proteomes" id="UP000248856"/>
    </source>
</evidence>
<dbReference type="RefSeq" id="WP_111878682.1">
    <property type="nucleotide sequence ID" value="NZ_CBCSGC010000317.1"/>
</dbReference>
<sequence>MNTPPPDDESPSPPRDLWIDHPRGRLFARRWSPAQAPRALAPIVLFHDSLGCVDLWRGLPARLCEATARPVIAYDRLGFGRSEAREGRPPLDFIAEEAREFFPALRGQLGIGRFVALGHSVGGGMAIECAARFARDCEALVTIAAQVFPEDRTLAGIRRAREQFRDPAQVQRLMKYHGDKAPWVLDAWIERWLDPAFAPWSLAGVLPGVACPVLAIHGGQDEYGSTRHPRRIGELAAGAAEVTILPGAGHVPHREDEPGLLALAARFLAGTAGPAAR</sequence>
<organism evidence="2 3">
    <name type="scientific">Paracidovorax anthurii</name>
    <dbReference type="NCBI Taxonomy" id="78229"/>
    <lineage>
        <taxon>Bacteria</taxon>
        <taxon>Pseudomonadati</taxon>
        <taxon>Pseudomonadota</taxon>
        <taxon>Betaproteobacteria</taxon>
        <taxon>Burkholderiales</taxon>
        <taxon>Comamonadaceae</taxon>
        <taxon>Paracidovorax</taxon>
    </lineage>
</organism>
<comment type="caution">
    <text evidence="2">The sequence shown here is derived from an EMBL/GenBank/DDBJ whole genome shotgun (WGS) entry which is preliminary data.</text>
</comment>
<dbReference type="GO" id="GO:0016020">
    <property type="term" value="C:membrane"/>
    <property type="evidence" value="ECO:0007669"/>
    <property type="project" value="TreeGrafter"/>
</dbReference>
<reference evidence="2 3" key="1">
    <citation type="submission" date="2018-06" db="EMBL/GenBank/DDBJ databases">
        <title>Genomic Encyclopedia of Archaeal and Bacterial Type Strains, Phase II (KMG-II): from individual species to whole genera.</title>
        <authorList>
            <person name="Goeker M."/>
        </authorList>
    </citation>
    <scope>NUCLEOTIDE SEQUENCE [LARGE SCALE GENOMIC DNA]</scope>
    <source>
        <strain evidence="2 3">CFPB 3232</strain>
    </source>
</reference>
<keyword evidence="3" id="KW-1185">Reference proteome</keyword>
<proteinExistence type="predicted"/>
<name>A0A328YWG2_9BURK</name>
<dbReference type="EMBL" id="QLTA01000031">
    <property type="protein sequence ID" value="RAR78361.1"/>
    <property type="molecule type" value="Genomic_DNA"/>
</dbReference>
<dbReference type="OrthoDB" id="135231at2"/>
<evidence type="ECO:0000259" key="1">
    <source>
        <dbReference type="Pfam" id="PF12697"/>
    </source>
</evidence>
<dbReference type="InterPro" id="IPR029058">
    <property type="entry name" value="AB_hydrolase_fold"/>
</dbReference>
<dbReference type="PANTHER" id="PTHR43798:SF33">
    <property type="entry name" value="HYDROLASE, PUTATIVE (AFU_ORTHOLOGUE AFUA_2G14860)-RELATED"/>
    <property type="match status" value="1"/>
</dbReference>
<evidence type="ECO:0000313" key="2">
    <source>
        <dbReference type="EMBL" id="RAR78361.1"/>
    </source>
</evidence>